<dbReference type="EMBL" id="JBHSAY010000018">
    <property type="protein sequence ID" value="MFC4134911.1"/>
    <property type="molecule type" value="Genomic_DNA"/>
</dbReference>
<keyword evidence="2" id="KW-1185">Reference proteome</keyword>
<evidence type="ECO:0000313" key="1">
    <source>
        <dbReference type="EMBL" id="MFC4134911.1"/>
    </source>
</evidence>
<evidence type="ECO:0000313" key="2">
    <source>
        <dbReference type="Proteomes" id="UP001595816"/>
    </source>
</evidence>
<comment type="caution">
    <text evidence="1">The sequence shown here is derived from an EMBL/GenBank/DDBJ whole genome shotgun (WGS) entry which is preliminary data.</text>
</comment>
<dbReference type="RefSeq" id="WP_253751630.1">
    <property type="nucleotide sequence ID" value="NZ_JAMZDZ010000001.1"/>
</dbReference>
<name>A0ABV8LV46_9ACTN</name>
<sequence length="100" mass="10969">MTNQIEAQPDDGCVFVFDGTVLELFGHSDVHRFHVWQRPRLEFPDGKRPRLEIRCAVGPMLGMAYEPARRPELDALAAAVAGAIAQRDASVRSRGNGGPV</sequence>
<protein>
    <submittedName>
        <fullName evidence="1">Uncharacterized protein</fullName>
    </submittedName>
</protein>
<organism evidence="1 2">
    <name type="scientific">Hamadaea flava</name>
    <dbReference type="NCBI Taxonomy" id="1742688"/>
    <lineage>
        <taxon>Bacteria</taxon>
        <taxon>Bacillati</taxon>
        <taxon>Actinomycetota</taxon>
        <taxon>Actinomycetes</taxon>
        <taxon>Micromonosporales</taxon>
        <taxon>Micromonosporaceae</taxon>
        <taxon>Hamadaea</taxon>
    </lineage>
</organism>
<gene>
    <name evidence="1" type="ORF">ACFOZ4_30240</name>
</gene>
<accession>A0ABV8LV46</accession>
<proteinExistence type="predicted"/>
<reference evidence="2" key="1">
    <citation type="journal article" date="2019" name="Int. J. Syst. Evol. Microbiol.">
        <title>The Global Catalogue of Microorganisms (GCM) 10K type strain sequencing project: providing services to taxonomists for standard genome sequencing and annotation.</title>
        <authorList>
            <consortium name="The Broad Institute Genomics Platform"/>
            <consortium name="The Broad Institute Genome Sequencing Center for Infectious Disease"/>
            <person name="Wu L."/>
            <person name="Ma J."/>
        </authorList>
    </citation>
    <scope>NUCLEOTIDE SEQUENCE [LARGE SCALE GENOMIC DNA]</scope>
    <source>
        <strain evidence="2">CGMCC 4.7289</strain>
    </source>
</reference>
<dbReference type="Proteomes" id="UP001595816">
    <property type="component" value="Unassembled WGS sequence"/>
</dbReference>